<keyword evidence="5" id="KW-1185">Reference proteome</keyword>
<protein>
    <submittedName>
        <fullName evidence="4">Alpha/beta fold hydrolase</fullName>
    </submittedName>
</protein>
<dbReference type="PANTHER" id="PTHR43798">
    <property type="entry name" value="MONOACYLGLYCEROL LIPASE"/>
    <property type="match status" value="1"/>
</dbReference>
<accession>A0A6G9YR10</accession>
<name>A0A6G9YR10_9NOCA</name>
<evidence type="ECO:0000256" key="1">
    <source>
        <dbReference type="ARBA" id="ARBA00022801"/>
    </source>
</evidence>
<dbReference type="PANTHER" id="PTHR43798:SF31">
    <property type="entry name" value="AB HYDROLASE SUPERFAMILY PROTEIN YCLE"/>
    <property type="match status" value="1"/>
</dbReference>
<dbReference type="Pfam" id="PF00561">
    <property type="entry name" value="Abhydrolase_1"/>
    <property type="match status" value="1"/>
</dbReference>
<feature type="domain" description="AB hydrolase-1" evidence="3">
    <location>
        <begin position="55"/>
        <end position="172"/>
    </location>
</feature>
<dbReference type="Gene3D" id="3.40.50.1820">
    <property type="entry name" value="alpha/beta hydrolase"/>
    <property type="match status" value="1"/>
</dbReference>
<keyword evidence="1 4" id="KW-0378">Hydrolase</keyword>
<dbReference type="InterPro" id="IPR000073">
    <property type="entry name" value="AB_hydrolase_1"/>
</dbReference>
<evidence type="ECO:0000313" key="4">
    <source>
        <dbReference type="EMBL" id="QIS15611.1"/>
    </source>
</evidence>
<organism evidence="4 5">
    <name type="scientific">Nocardia arthritidis</name>
    <dbReference type="NCBI Taxonomy" id="228602"/>
    <lineage>
        <taxon>Bacteria</taxon>
        <taxon>Bacillati</taxon>
        <taxon>Actinomycetota</taxon>
        <taxon>Actinomycetes</taxon>
        <taxon>Mycobacteriales</taxon>
        <taxon>Nocardiaceae</taxon>
        <taxon>Nocardia</taxon>
    </lineage>
</organism>
<dbReference type="Proteomes" id="UP000503540">
    <property type="component" value="Chromosome"/>
</dbReference>
<dbReference type="EMBL" id="CP046172">
    <property type="protein sequence ID" value="QIS15611.1"/>
    <property type="molecule type" value="Genomic_DNA"/>
</dbReference>
<dbReference type="InterPro" id="IPR050266">
    <property type="entry name" value="AB_hydrolase_sf"/>
</dbReference>
<evidence type="ECO:0000259" key="3">
    <source>
        <dbReference type="Pfam" id="PF00561"/>
    </source>
</evidence>
<dbReference type="InterPro" id="IPR029058">
    <property type="entry name" value="AB_hydrolase_fold"/>
</dbReference>
<feature type="compositionally biased region" description="Basic and acidic residues" evidence="2">
    <location>
        <begin position="8"/>
        <end position="20"/>
    </location>
</feature>
<dbReference type="SUPFAM" id="SSF53474">
    <property type="entry name" value="alpha/beta-Hydrolases"/>
    <property type="match status" value="1"/>
</dbReference>
<dbReference type="GO" id="GO:0016020">
    <property type="term" value="C:membrane"/>
    <property type="evidence" value="ECO:0007669"/>
    <property type="project" value="TreeGrafter"/>
</dbReference>
<gene>
    <name evidence="4" type="ORF">F5544_38950</name>
</gene>
<dbReference type="AlphaFoldDB" id="A0A6G9YR10"/>
<dbReference type="KEGG" id="nah:F5544_38950"/>
<evidence type="ECO:0000256" key="2">
    <source>
        <dbReference type="SAM" id="MobiDB-lite"/>
    </source>
</evidence>
<dbReference type="GO" id="GO:0016787">
    <property type="term" value="F:hydrolase activity"/>
    <property type="evidence" value="ECO:0007669"/>
    <property type="project" value="UniProtKB-KW"/>
</dbReference>
<feature type="region of interest" description="Disordered" evidence="2">
    <location>
        <begin position="1"/>
        <end position="23"/>
    </location>
</feature>
<evidence type="ECO:0000313" key="5">
    <source>
        <dbReference type="Proteomes" id="UP000503540"/>
    </source>
</evidence>
<sequence length="287" mass="31066">MYFRRRSAIAERPETRRDQMRNAATSNSAAAVWTGMVPVEDTALAVTDTGGTGRPVIYLNGSYADQKHWRPVVAELGPEYRHITYDERARGKSKRSADYSFAGCLRDIDAVLAARGVERPILVGWSYGATLAAHWAQQNPDRAAGVVAVDGAMPYGLTGEEGQERIRKLFHRMRFVLPVARPLGLAAGMSAAEHAEINIEINELAAAMTPILQQVTCPMRYVLATGSNLGGGEEEMEAARASLDPVLAANPKLKVSAKVASNHSHILRKDFRAVAAAVRETAAASSR</sequence>
<proteinExistence type="predicted"/>
<reference evidence="4 5" key="1">
    <citation type="journal article" date="2019" name="ACS Chem. Biol.">
        <title>Identification and Mobilization of a Cryptic Antibiotic Biosynthesis Gene Locus from a Human-Pathogenic Nocardia Isolate.</title>
        <authorList>
            <person name="Herisse M."/>
            <person name="Ishida K."/>
            <person name="Porter J.L."/>
            <person name="Howden B."/>
            <person name="Hertweck C."/>
            <person name="Stinear T.P."/>
            <person name="Pidot S.J."/>
        </authorList>
    </citation>
    <scope>NUCLEOTIDE SEQUENCE [LARGE SCALE GENOMIC DNA]</scope>
    <source>
        <strain evidence="4 5">AUSMDU00012717</strain>
    </source>
</reference>